<dbReference type="GO" id="GO:0006631">
    <property type="term" value="P:fatty acid metabolic process"/>
    <property type="evidence" value="ECO:0007669"/>
    <property type="project" value="InterPro"/>
</dbReference>
<keyword evidence="5" id="KW-0413">Isomerase</keyword>
<keyword evidence="3" id="KW-0442">Lipid degradation</keyword>
<comment type="subunit">
    <text evidence="2">Monomer.</text>
</comment>
<keyword evidence="7" id="KW-0511">Multifunctional enzyme</keyword>
<dbReference type="GO" id="GO:0016616">
    <property type="term" value="F:oxidoreductase activity, acting on the CH-OH group of donors, NAD or NADP as acceptor"/>
    <property type="evidence" value="ECO:0007669"/>
    <property type="project" value="InterPro"/>
</dbReference>
<dbReference type="GO" id="GO:0016042">
    <property type="term" value="P:lipid catabolic process"/>
    <property type="evidence" value="ECO:0007669"/>
    <property type="project" value="UniProtKB-KW"/>
</dbReference>
<keyword evidence="6" id="KW-0456">Lyase</keyword>
<dbReference type="AlphaFoldDB" id="A0A6L8VKF9"/>
<dbReference type="SUPFAM" id="SSF48179">
    <property type="entry name" value="6-phosphogluconate dehydrogenase C-terminal domain-like"/>
    <property type="match status" value="2"/>
</dbReference>
<organism evidence="9 10">
    <name type="scientific">Frigidibacter albus</name>
    <dbReference type="NCBI Taxonomy" id="1465486"/>
    <lineage>
        <taxon>Bacteria</taxon>
        <taxon>Pseudomonadati</taxon>
        <taxon>Pseudomonadota</taxon>
        <taxon>Alphaproteobacteria</taxon>
        <taxon>Rhodobacterales</taxon>
        <taxon>Paracoccaceae</taxon>
        <taxon>Frigidibacter</taxon>
    </lineage>
</organism>
<evidence type="ECO:0000259" key="8">
    <source>
        <dbReference type="Pfam" id="PF00725"/>
    </source>
</evidence>
<evidence type="ECO:0000256" key="6">
    <source>
        <dbReference type="ARBA" id="ARBA00023239"/>
    </source>
</evidence>
<dbReference type="Pfam" id="PF00725">
    <property type="entry name" value="3HCDH"/>
    <property type="match status" value="1"/>
</dbReference>
<keyword evidence="10" id="KW-1185">Reference proteome</keyword>
<dbReference type="InterPro" id="IPR008927">
    <property type="entry name" value="6-PGluconate_DH-like_C_sf"/>
</dbReference>
<gene>
    <name evidence="9" type="ORF">GS660_16480</name>
</gene>
<dbReference type="Proteomes" id="UP000477083">
    <property type="component" value="Unassembled WGS sequence"/>
</dbReference>
<evidence type="ECO:0000313" key="9">
    <source>
        <dbReference type="EMBL" id="MZQ90693.1"/>
    </source>
</evidence>
<dbReference type="Pfam" id="PF00378">
    <property type="entry name" value="ECH_1"/>
    <property type="match status" value="1"/>
</dbReference>
<keyword evidence="3" id="KW-0443">Lipid metabolism</keyword>
<dbReference type="GO" id="GO:0004300">
    <property type="term" value="F:enoyl-CoA hydratase activity"/>
    <property type="evidence" value="ECO:0007669"/>
    <property type="project" value="UniProtKB-ARBA"/>
</dbReference>
<sequence length="674" mass="67186">MAAEGIARIGPGGALGWEAGAGEQPAALVLGDPARLYDLAALAPLAAALDRALADRAVHAVVLDLAHPATPPVTALDLLAAEAGFAVLAARIADAPKPVVALISGPVAGPWAALALAAALRVAAPGGGIGFPEARLGLLPGAGATQRAARLAGAGAALQLLLAGRMVPAAEAQAAGLIEMVTEAALPAARAAAAALAAARAGGAPVPFARDPQRGLGDPAGFLAAVAGARARLSGDLPAPWQIVDCVEAALLLPEAGGLAFERAVFEALAATPEAQALCWMAAAEAEGWDMAAAAPVPGPVAMTTEAADPAADLLAGGVPVRLLGQDVPALRTALEAIAALQEDAVAAGRMTEAARDAAWDRLSATTDATTLAGCQVGIAADGSLAVLEGALPPGALLAGFAWPLPGIGLQRHAPLDGLPLLEIATDGSSPALAAGLGLARAMGRVALPCQPGSGALPGPRLRAALWQAAEDLLLLGATPAAVDAALRGFGFATGPFEAMDRAGLTRQAPGTERLRPGLMAQLAAAGRTGLSRRRGFLAWPEGAAQGTDDPGVLALIAEERWVQGLPAPHQGGITRAEICRLALAALANEGARMLSAGVVASAGALDLLAGATLGFPRHRGGPMHWAGASGGRTGLLAMRNTLKAKAEALPPQMAGFWAPDPLWDRRIRAGRRF</sequence>
<evidence type="ECO:0000256" key="3">
    <source>
        <dbReference type="ARBA" id="ARBA00022963"/>
    </source>
</evidence>
<protein>
    <recommendedName>
        <fullName evidence="8">3-hydroxyacyl-CoA dehydrogenase C-terminal domain-containing protein</fullName>
    </recommendedName>
</protein>
<dbReference type="InterPro" id="IPR029045">
    <property type="entry name" value="ClpP/crotonase-like_dom_sf"/>
</dbReference>
<dbReference type="Gene3D" id="3.90.226.10">
    <property type="entry name" value="2-enoyl-CoA Hydratase, Chain A, domain 1"/>
    <property type="match status" value="1"/>
</dbReference>
<dbReference type="PANTHER" id="PTHR23309:SF49">
    <property type="entry name" value="PEROXISOMAL BIFUNCTIONAL ENZYME"/>
    <property type="match status" value="1"/>
</dbReference>
<keyword evidence="4" id="KW-0576">Peroxisome</keyword>
<evidence type="ECO:0000256" key="1">
    <source>
        <dbReference type="ARBA" id="ARBA00004275"/>
    </source>
</evidence>
<proteinExistence type="predicted"/>
<evidence type="ECO:0000256" key="5">
    <source>
        <dbReference type="ARBA" id="ARBA00023235"/>
    </source>
</evidence>
<comment type="caution">
    <text evidence="9">The sequence shown here is derived from an EMBL/GenBank/DDBJ whole genome shotgun (WGS) entry which is preliminary data.</text>
</comment>
<comment type="subcellular location">
    <subcellularLocation>
        <location evidence="1">Peroxisome</location>
    </subcellularLocation>
</comment>
<dbReference type="RefSeq" id="WP_161348073.1">
    <property type="nucleotide sequence ID" value="NZ_BMGW01000011.1"/>
</dbReference>
<reference evidence="9 10" key="1">
    <citation type="submission" date="2020-01" db="EMBL/GenBank/DDBJ databases">
        <title>Frigidibacter albus SP32T (=CGMCC 1.13995T).</title>
        <authorList>
            <person name="Liao X."/>
        </authorList>
    </citation>
    <scope>NUCLEOTIDE SEQUENCE [LARGE SCALE GENOMIC DNA]</scope>
    <source>
        <strain evidence="9 10">SP32</strain>
    </source>
</reference>
<dbReference type="SUPFAM" id="SSF52096">
    <property type="entry name" value="ClpP/crotonase"/>
    <property type="match status" value="1"/>
</dbReference>
<dbReference type="Gene3D" id="1.10.1040.50">
    <property type="match status" value="1"/>
</dbReference>
<dbReference type="GO" id="GO:0016853">
    <property type="term" value="F:isomerase activity"/>
    <property type="evidence" value="ECO:0007669"/>
    <property type="project" value="UniProtKB-KW"/>
</dbReference>
<dbReference type="EMBL" id="WWNR01000011">
    <property type="protein sequence ID" value="MZQ90693.1"/>
    <property type="molecule type" value="Genomic_DNA"/>
</dbReference>
<evidence type="ECO:0000256" key="7">
    <source>
        <dbReference type="ARBA" id="ARBA00023268"/>
    </source>
</evidence>
<evidence type="ECO:0000256" key="4">
    <source>
        <dbReference type="ARBA" id="ARBA00023140"/>
    </source>
</evidence>
<dbReference type="InterPro" id="IPR001753">
    <property type="entry name" value="Enoyl-CoA_hydra/iso"/>
</dbReference>
<accession>A0A6L8VKF9</accession>
<dbReference type="PANTHER" id="PTHR23309">
    <property type="entry name" value="3-HYDROXYACYL-COA DEHYROGENASE"/>
    <property type="match status" value="1"/>
</dbReference>
<feature type="domain" description="3-hydroxyacyl-CoA dehydrogenase C-terminal" evidence="8">
    <location>
        <begin position="461"/>
        <end position="537"/>
    </location>
</feature>
<dbReference type="InterPro" id="IPR006108">
    <property type="entry name" value="3HC_DH_C"/>
</dbReference>
<name>A0A6L8VKF9_9RHOB</name>
<evidence type="ECO:0000313" key="10">
    <source>
        <dbReference type="Proteomes" id="UP000477083"/>
    </source>
</evidence>
<evidence type="ECO:0000256" key="2">
    <source>
        <dbReference type="ARBA" id="ARBA00011245"/>
    </source>
</evidence>